<keyword evidence="6" id="KW-0472">Membrane</keyword>
<evidence type="ECO:0000256" key="1">
    <source>
        <dbReference type="ARBA" id="ARBA00004370"/>
    </source>
</evidence>
<evidence type="ECO:0000256" key="2">
    <source>
        <dbReference type="ARBA" id="ARBA00022500"/>
    </source>
</evidence>
<evidence type="ECO:0000256" key="4">
    <source>
        <dbReference type="PROSITE-ProRule" id="PRU00284"/>
    </source>
</evidence>
<evidence type="ECO:0000256" key="5">
    <source>
        <dbReference type="SAM" id="MobiDB-lite"/>
    </source>
</evidence>
<dbReference type="InterPro" id="IPR004089">
    <property type="entry name" value="MCPsignal_dom"/>
</dbReference>
<dbReference type="InterPro" id="IPR007891">
    <property type="entry name" value="CHASE3"/>
</dbReference>
<dbReference type="AlphaFoldDB" id="A0A1L3SMJ7"/>
<dbReference type="PRINTS" id="PR00260">
    <property type="entry name" value="CHEMTRNSDUCR"/>
</dbReference>
<feature type="domain" description="HAMP" evidence="8">
    <location>
        <begin position="210"/>
        <end position="263"/>
    </location>
</feature>
<name>A0A1L3SMJ7_9HYPH</name>
<comment type="similarity">
    <text evidence="3">Belongs to the methyl-accepting chemotaxis (MCP) protein family.</text>
</comment>
<dbReference type="Gene3D" id="1.10.287.950">
    <property type="entry name" value="Methyl-accepting chemotaxis protein"/>
    <property type="match status" value="1"/>
</dbReference>
<evidence type="ECO:0000259" key="7">
    <source>
        <dbReference type="PROSITE" id="PS50111"/>
    </source>
</evidence>
<dbReference type="PANTHER" id="PTHR43531">
    <property type="entry name" value="PROTEIN ICFG"/>
    <property type="match status" value="1"/>
</dbReference>
<keyword evidence="6" id="KW-1133">Transmembrane helix</keyword>
<feature type="domain" description="Methyl-accepting transducer" evidence="7">
    <location>
        <begin position="348"/>
        <end position="577"/>
    </location>
</feature>
<dbReference type="KEGG" id="meso:BSQ44_03560"/>
<dbReference type="CDD" id="cd06225">
    <property type="entry name" value="HAMP"/>
    <property type="match status" value="1"/>
</dbReference>
<dbReference type="SUPFAM" id="SSF58104">
    <property type="entry name" value="Methyl-accepting chemotaxis protein (MCP) signaling domain"/>
    <property type="match status" value="1"/>
</dbReference>
<protein>
    <submittedName>
        <fullName evidence="9">Chemotaxis protein</fullName>
    </submittedName>
</protein>
<dbReference type="RefSeq" id="WP_072601977.1">
    <property type="nucleotide sequence ID" value="NZ_CP018171.1"/>
</dbReference>
<evidence type="ECO:0000313" key="9">
    <source>
        <dbReference type="EMBL" id="APH70565.1"/>
    </source>
</evidence>
<keyword evidence="4" id="KW-0807">Transducer</keyword>
<dbReference type="Pfam" id="PF00672">
    <property type="entry name" value="HAMP"/>
    <property type="match status" value="1"/>
</dbReference>
<dbReference type="InterPro" id="IPR004090">
    <property type="entry name" value="Chemotax_Me-accpt_rcpt"/>
</dbReference>
<dbReference type="GO" id="GO:0005886">
    <property type="term" value="C:plasma membrane"/>
    <property type="evidence" value="ECO:0007669"/>
    <property type="project" value="TreeGrafter"/>
</dbReference>
<dbReference type="Pfam" id="PF00015">
    <property type="entry name" value="MCPsignal"/>
    <property type="match status" value="1"/>
</dbReference>
<feature type="region of interest" description="Disordered" evidence="5">
    <location>
        <begin position="619"/>
        <end position="643"/>
    </location>
</feature>
<dbReference type="PANTHER" id="PTHR43531:SF11">
    <property type="entry name" value="METHYL-ACCEPTING CHEMOTAXIS PROTEIN 3"/>
    <property type="match status" value="1"/>
</dbReference>
<organism evidence="9 10">
    <name type="scientific">Aquibium oceanicum</name>
    <dbReference type="NCBI Taxonomy" id="1670800"/>
    <lineage>
        <taxon>Bacteria</taxon>
        <taxon>Pseudomonadati</taxon>
        <taxon>Pseudomonadota</taxon>
        <taxon>Alphaproteobacteria</taxon>
        <taxon>Hyphomicrobiales</taxon>
        <taxon>Phyllobacteriaceae</taxon>
        <taxon>Aquibium</taxon>
    </lineage>
</organism>
<dbReference type="CDD" id="cd11386">
    <property type="entry name" value="MCP_signal"/>
    <property type="match status" value="1"/>
</dbReference>
<dbReference type="PROSITE" id="PS50885">
    <property type="entry name" value="HAMP"/>
    <property type="match status" value="2"/>
</dbReference>
<evidence type="ECO:0000256" key="3">
    <source>
        <dbReference type="ARBA" id="ARBA00029447"/>
    </source>
</evidence>
<dbReference type="EMBL" id="CP018171">
    <property type="protein sequence ID" value="APH70565.1"/>
    <property type="molecule type" value="Genomic_DNA"/>
</dbReference>
<dbReference type="GO" id="GO:0007165">
    <property type="term" value="P:signal transduction"/>
    <property type="evidence" value="ECO:0007669"/>
    <property type="project" value="UniProtKB-KW"/>
</dbReference>
<evidence type="ECO:0000313" key="10">
    <source>
        <dbReference type="Proteomes" id="UP000182840"/>
    </source>
</evidence>
<dbReference type="PROSITE" id="PS50111">
    <property type="entry name" value="CHEMOTAXIS_TRANSDUC_2"/>
    <property type="match status" value="1"/>
</dbReference>
<dbReference type="STRING" id="1670800.BSQ44_03560"/>
<dbReference type="GO" id="GO:0006935">
    <property type="term" value="P:chemotaxis"/>
    <property type="evidence" value="ECO:0007669"/>
    <property type="project" value="UniProtKB-KW"/>
</dbReference>
<feature type="domain" description="HAMP" evidence="8">
    <location>
        <begin position="296"/>
        <end position="343"/>
    </location>
</feature>
<evidence type="ECO:0000256" key="6">
    <source>
        <dbReference type="SAM" id="Phobius"/>
    </source>
</evidence>
<proteinExistence type="inferred from homology"/>
<dbReference type="SUPFAM" id="SSF158472">
    <property type="entry name" value="HAMP domain-like"/>
    <property type="match status" value="1"/>
</dbReference>
<comment type="subcellular location">
    <subcellularLocation>
        <location evidence="1">Membrane</location>
    </subcellularLocation>
</comment>
<dbReference type="SMART" id="SM00304">
    <property type="entry name" value="HAMP"/>
    <property type="match status" value="2"/>
</dbReference>
<keyword evidence="2" id="KW-0145">Chemotaxis</keyword>
<accession>A0A1L3SMJ7</accession>
<dbReference type="Proteomes" id="UP000182840">
    <property type="component" value="Chromosome"/>
</dbReference>
<dbReference type="Pfam" id="PF05227">
    <property type="entry name" value="CHASE3"/>
    <property type="match status" value="1"/>
</dbReference>
<feature type="transmembrane region" description="Helical" evidence="6">
    <location>
        <begin position="188"/>
        <end position="209"/>
    </location>
</feature>
<evidence type="ECO:0000259" key="8">
    <source>
        <dbReference type="PROSITE" id="PS50885"/>
    </source>
</evidence>
<dbReference type="SMART" id="SM00283">
    <property type="entry name" value="MA"/>
    <property type="match status" value="1"/>
</dbReference>
<dbReference type="GO" id="GO:0004888">
    <property type="term" value="F:transmembrane signaling receptor activity"/>
    <property type="evidence" value="ECO:0007669"/>
    <property type="project" value="InterPro"/>
</dbReference>
<gene>
    <name evidence="9" type="ORF">BSQ44_03560</name>
</gene>
<reference evidence="10" key="1">
    <citation type="submission" date="2016-11" db="EMBL/GenBank/DDBJ databases">
        <title>Mesorhizobium oceanicum sp. nov., isolated from deep seawater in South China Sea.</title>
        <authorList>
            <person name="Fu G.-Y."/>
        </authorList>
    </citation>
    <scope>NUCLEOTIDE SEQUENCE [LARGE SCALE GENOMIC DNA]</scope>
    <source>
        <strain evidence="10">B7</strain>
    </source>
</reference>
<keyword evidence="10" id="KW-1185">Reference proteome</keyword>
<dbReference type="InterPro" id="IPR051310">
    <property type="entry name" value="MCP_chemotaxis"/>
</dbReference>
<dbReference type="OrthoDB" id="3289104at2"/>
<dbReference type="InterPro" id="IPR003660">
    <property type="entry name" value="HAMP_dom"/>
</dbReference>
<dbReference type="Gene3D" id="6.10.340.10">
    <property type="match status" value="1"/>
</dbReference>
<sequence length="643" mass="67696">MKNLRISGKLGLGFLAVVAIIVAMSAAALSHLGKINDAAAAAERSKLMAGSAMNARMALARVENSWRGYLLSQDPYYLERADHHETTLRGKIAELKELEVDSPEMIASLDTVLAGIDTYRAEIIEEGKELAADPLKRLDAIRMVGNDGKADELIAPIEDGIDHVIAEEVEKNAMAAQALAASVSDARFALWVGLVVSVLMAGGVGFLLARMIATPIRGLTGTMGRLAEGDLEVEVPATSRGDEIGRMAQAVQVFKDAAIEKIRVEAQSVEIREGAEAERNRTEAEKAREAQEDHVAVTALAAGLASLASGDLTHRIEVQFSAKTQKLKDDFNSAIAQLQDTMTSVTGAVSALRTGSGEISQAADDLSRRTEQQAASLEETAAALDEITSTVRQTAEGARQVSKVSNEAKAGAEKSGNVVRQAVKAMSQIEKSSEQIGQIIGVIDEIAFQTNLLALNAGVEAARAGEAGKGFAVVAQEVRALAQRSAEAAKEIKELISTSTDQVNEGVGLVGQTGEVLELIANQVTEMSSLVEKISHSTQEQSTGLAQVNTAVNQMDQVTQQNAAMVEESTAASHSLAREAEQLAELVARFRVGEGRATSRTASAAPSYRAPAAPVAQLKTVGGRGQSAASAAPAADPDGWEEF</sequence>
<dbReference type="FunFam" id="1.10.287.950:FF:000001">
    <property type="entry name" value="Methyl-accepting chemotaxis sensory transducer"/>
    <property type="match status" value="1"/>
</dbReference>
<feature type="compositionally biased region" description="Low complexity" evidence="5">
    <location>
        <begin position="627"/>
        <end position="637"/>
    </location>
</feature>
<keyword evidence="6" id="KW-0812">Transmembrane</keyword>